<dbReference type="Proteomes" id="UP000273143">
    <property type="component" value="Chromosome"/>
</dbReference>
<organism evidence="2 3">
    <name type="scientific">Entomomonas moraniae</name>
    <dbReference type="NCBI Taxonomy" id="2213226"/>
    <lineage>
        <taxon>Bacteria</taxon>
        <taxon>Pseudomonadati</taxon>
        <taxon>Pseudomonadota</taxon>
        <taxon>Gammaproteobacteria</taxon>
        <taxon>Pseudomonadales</taxon>
        <taxon>Pseudomonadaceae</taxon>
        <taxon>Entomomonas</taxon>
    </lineage>
</organism>
<dbReference type="GO" id="GO:0004520">
    <property type="term" value="F:DNA endonuclease activity"/>
    <property type="evidence" value="ECO:0007669"/>
    <property type="project" value="TreeGrafter"/>
</dbReference>
<keyword evidence="3" id="KW-1185">Reference proteome</keyword>
<evidence type="ECO:0000313" key="2">
    <source>
        <dbReference type="EMBL" id="AZS50542.1"/>
    </source>
</evidence>
<protein>
    <submittedName>
        <fullName evidence="2">DNA mismatch repair protein MutS</fullName>
    </submittedName>
</protein>
<dbReference type="InterPro" id="IPR002625">
    <property type="entry name" value="Smr_dom"/>
</dbReference>
<evidence type="ECO:0000259" key="1">
    <source>
        <dbReference type="PROSITE" id="PS50828"/>
    </source>
</evidence>
<dbReference type="SUPFAM" id="SSF160443">
    <property type="entry name" value="SMR domain-like"/>
    <property type="match status" value="1"/>
</dbReference>
<dbReference type="PANTHER" id="PTHR35562">
    <property type="entry name" value="DNA ENDONUCLEASE SMRA-RELATED"/>
    <property type="match status" value="1"/>
</dbReference>
<dbReference type="EMBL" id="CP029822">
    <property type="protein sequence ID" value="AZS50542.1"/>
    <property type="molecule type" value="Genomic_DNA"/>
</dbReference>
<dbReference type="PROSITE" id="PS50828">
    <property type="entry name" value="SMR"/>
    <property type="match status" value="1"/>
</dbReference>
<proteinExistence type="predicted"/>
<dbReference type="Pfam" id="PF01713">
    <property type="entry name" value="Smr"/>
    <property type="match status" value="1"/>
</dbReference>
<accession>A0A3Q9JIY2</accession>
<sequence>MIDDDISLFRSEMKNVKPIECDKVDLSVKPKDKKQLKALRDNAANALSKENIVDGLSDQFIIDVEPEEQLFWSNNGVRSSQMQQLKAGQISFAGSIDLHGLTVEQSRKLLWEFLEEATKIEVRCVRVTHGKALRKDKSKPILKSYLNTWLRQHPQVLGFSSCQPKHGGTGAVYILLKRTMLDGRDE</sequence>
<dbReference type="KEGG" id="emo:DM558_07010"/>
<dbReference type="Gene3D" id="3.30.1370.110">
    <property type="match status" value="1"/>
</dbReference>
<name>A0A3Q9JIY2_9GAMM</name>
<evidence type="ECO:0000313" key="3">
    <source>
        <dbReference type="Proteomes" id="UP000273143"/>
    </source>
</evidence>
<feature type="domain" description="Smr" evidence="1">
    <location>
        <begin position="96"/>
        <end position="177"/>
    </location>
</feature>
<dbReference type="PANTHER" id="PTHR35562:SF2">
    <property type="entry name" value="DNA ENDONUCLEASE SMRA-RELATED"/>
    <property type="match status" value="1"/>
</dbReference>
<dbReference type="InterPro" id="IPR036063">
    <property type="entry name" value="Smr_dom_sf"/>
</dbReference>
<dbReference type="RefSeq" id="WP_127162974.1">
    <property type="nucleotide sequence ID" value="NZ_CP029822.1"/>
</dbReference>
<reference evidence="3" key="1">
    <citation type="submission" date="2018-06" db="EMBL/GenBank/DDBJ databases">
        <title>Complete genome of Pseudomonas insecticola strain QZS01.</title>
        <authorList>
            <person name="Wang J."/>
            <person name="Su Q."/>
        </authorList>
    </citation>
    <scope>NUCLEOTIDE SEQUENCE [LARGE SCALE GENOMIC DNA]</scope>
    <source>
        <strain evidence="3">QZS01</strain>
    </source>
</reference>
<dbReference type="SMART" id="SM00463">
    <property type="entry name" value="SMR"/>
    <property type="match status" value="1"/>
</dbReference>
<dbReference type="AlphaFoldDB" id="A0A3Q9JIY2"/>
<gene>
    <name evidence="2" type="ORF">DM558_07010</name>
</gene>